<dbReference type="Pfam" id="PF22936">
    <property type="entry name" value="Pol_BBD"/>
    <property type="match status" value="1"/>
</dbReference>
<dbReference type="AlphaFoldDB" id="A0A0L6VCT4"/>
<organism evidence="2 3">
    <name type="scientific">Puccinia sorghi</name>
    <dbReference type="NCBI Taxonomy" id="27349"/>
    <lineage>
        <taxon>Eukaryota</taxon>
        <taxon>Fungi</taxon>
        <taxon>Dikarya</taxon>
        <taxon>Basidiomycota</taxon>
        <taxon>Pucciniomycotina</taxon>
        <taxon>Pucciniomycetes</taxon>
        <taxon>Pucciniales</taxon>
        <taxon>Pucciniaceae</taxon>
        <taxon>Puccinia</taxon>
    </lineage>
</organism>
<feature type="domain" description="Retrovirus-related Pol polyprotein from transposon TNT 1-94-like beta-barrel" evidence="1">
    <location>
        <begin position="321"/>
        <end position="400"/>
    </location>
</feature>
<keyword evidence="3" id="KW-1185">Reference proteome</keyword>
<proteinExistence type="predicted"/>
<sequence length="559" mass="62479">QFKFIDSTRLTVETIANRMSNPLKEDKPSQVVTASQTTESIATMEKIDLIYLKLAIDAIPILTQDNYTIWHTQILHYLDRLSLKEFFVECKGVISASNAQNVRTVLTSKMDATVHANVINHANKDDALLIWKSINDYFASQQAANRARVWNNFSYLVFNNSDILGFITKTKAAIEQLHEVGISRDPDILAYEIIKKLPKTPEFTGISTAITHSGATISPDLVLDHLRLYANQVAIEHSVQSASSVQKQVSLFTDSSRVFTDPSKKCKYKAHNTLANHPESRCWKLYPHLRPDFSENSKLKEQAEHSVSSFFSTESSSLPSFILDSGSSAHMTSNIDLFSSIDHSEKGTVRTSGTESLSIKGIGTIQISTSQGSLSLNNVLFVPKLSVNLLSVQSLVLDGYQVFFEMNSFSVSNSNGRILSGKYVGNLPTIDCNKEEHKNFYTSSEILHKSLGHTSALTLNQIPSHRSKNSPYELFKGRKLPLEFFKPVGNRVSYLVLPEQQLDKLESKGLMGTLIGYNDELRSYRILGDNGRIIDTSHLKFLDPEHPRSTTCSDDSEED</sequence>
<evidence type="ECO:0000313" key="2">
    <source>
        <dbReference type="EMBL" id="KNZ58529.1"/>
    </source>
</evidence>
<name>A0A0L6VCT4_9BASI</name>
<gene>
    <name evidence="2" type="ORF">VP01_1913g1</name>
</gene>
<dbReference type="OrthoDB" id="7691805at2759"/>
<protein>
    <recommendedName>
        <fullName evidence="1">Retrovirus-related Pol polyprotein from transposon TNT 1-94-like beta-barrel domain-containing protein</fullName>
    </recommendedName>
</protein>
<dbReference type="EMBL" id="LAVV01006741">
    <property type="protein sequence ID" value="KNZ58529.1"/>
    <property type="molecule type" value="Genomic_DNA"/>
</dbReference>
<dbReference type="Proteomes" id="UP000037035">
    <property type="component" value="Unassembled WGS sequence"/>
</dbReference>
<comment type="caution">
    <text evidence="2">The sequence shown here is derived from an EMBL/GenBank/DDBJ whole genome shotgun (WGS) entry which is preliminary data.</text>
</comment>
<dbReference type="Pfam" id="PF14223">
    <property type="entry name" value="Retrotran_gag_2"/>
    <property type="match status" value="1"/>
</dbReference>
<accession>A0A0L6VCT4</accession>
<evidence type="ECO:0000313" key="3">
    <source>
        <dbReference type="Proteomes" id="UP000037035"/>
    </source>
</evidence>
<reference evidence="2 3" key="1">
    <citation type="submission" date="2015-08" db="EMBL/GenBank/DDBJ databases">
        <title>Next Generation Sequencing and Analysis of the Genome of Puccinia sorghi L Schw, the Causal Agent of Maize Common Rust.</title>
        <authorList>
            <person name="Rochi L."/>
            <person name="Burguener G."/>
            <person name="Darino M."/>
            <person name="Turjanski A."/>
            <person name="Kreff E."/>
            <person name="Dieguez M.J."/>
            <person name="Sacco F."/>
        </authorList>
    </citation>
    <scope>NUCLEOTIDE SEQUENCE [LARGE SCALE GENOMIC DNA]</scope>
    <source>
        <strain evidence="2 3">RO10H11247</strain>
    </source>
</reference>
<evidence type="ECO:0000259" key="1">
    <source>
        <dbReference type="Pfam" id="PF22936"/>
    </source>
</evidence>
<dbReference type="VEuPathDB" id="FungiDB:VP01_1913g1"/>
<feature type="non-terminal residue" evidence="2">
    <location>
        <position position="1"/>
    </location>
</feature>
<dbReference type="InterPro" id="IPR054722">
    <property type="entry name" value="PolX-like_BBD"/>
</dbReference>